<dbReference type="InterPro" id="IPR011051">
    <property type="entry name" value="RmlC_Cupin_sf"/>
</dbReference>
<dbReference type="Proteomes" id="UP000264006">
    <property type="component" value="Chromosome"/>
</dbReference>
<dbReference type="EMBL" id="CP031165">
    <property type="protein sequence ID" value="AXV07969.1"/>
    <property type="molecule type" value="Genomic_DNA"/>
</dbReference>
<evidence type="ECO:0000313" key="3">
    <source>
        <dbReference type="Proteomes" id="UP000264006"/>
    </source>
</evidence>
<keyword evidence="3" id="KW-1185">Reference proteome</keyword>
<proteinExistence type="predicted"/>
<accession>A0A346Y0H2</accession>
<dbReference type="Pfam" id="PF07883">
    <property type="entry name" value="Cupin_2"/>
    <property type="match status" value="1"/>
</dbReference>
<dbReference type="InterPro" id="IPR013096">
    <property type="entry name" value="Cupin_2"/>
</dbReference>
<dbReference type="InterPro" id="IPR053146">
    <property type="entry name" value="QDO-like"/>
</dbReference>
<name>A0A346Y0H2_9ACTN</name>
<reference evidence="2 3" key="1">
    <citation type="submission" date="2018-09" db="EMBL/GenBank/DDBJ databases">
        <title>Complete genome sequence of Euzebya sp. DY32-46 isolated from seawater of Pacific Ocean.</title>
        <authorList>
            <person name="Xu L."/>
            <person name="Wu Y.-H."/>
            <person name="Xu X.-W."/>
        </authorList>
    </citation>
    <scope>NUCLEOTIDE SEQUENCE [LARGE SCALE GENOMIC DNA]</scope>
    <source>
        <strain evidence="2 3">DY32-46</strain>
    </source>
</reference>
<dbReference type="InterPro" id="IPR014710">
    <property type="entry name" value="RmlC-like_jellyroll"/>
</dbReference>
<organism evidence="2 3">
    <name type="scientific">Euzebya pacifica</name>
    <dbReference type="NCBI Taxonomy" id="1608957"/>
    <lineage>
        <taxon>Bacteria</taxon>
        <taxon>Bacillati</taxon>
        <taxon>Actinomycetota</taxon>
        <taxon>Nitriliruptoria</taxon>
        <taxon>Euzebyales</taxon>
    </lineage>
</organism>
<evidence type="ECO:0000259" key="1">
    <source>
        <dbReference type="Pfam" id="PF07883"/>
    </source>
</evidence>
<gene>
    <name evidence="2" type="ORF">DVS28_a3294</name>
</gene>
<dbReference type="PANTHER" id="PTHR36440:SF1">
    <property type="entry name" value="PUTATIVE (AFU_ORTHOLOGUE AFUA_8G07350)-RELATED"/>
    <property type="match status" value="1"/>
</dbReference>
<evidence type="ECO:0000313" key="2">
    <source>
        <dbReference type="EMBL" id="AXV07969.1"/>
    </source>
</evidence>
<dbReference type="SUPFAM" id="SSF51182">
    <property type="entry name" value="RmlC-like cupins"/>
    <property type="match status" value="1"/>
</dbReference>
<dbReference type="Gene3D" id="2.60.120.10">
    <property type="entry name" value="Jelly Rolls"/>
    <property type="match status" value="1"/>
</dbReference>
<sequence length="176" mass="19796">MSSPDGGSMMPAVTLPTDRQWYGQDGRVAAVDSPLREAETHQLGATTMRFLVTHDMTEGRFGLFRWEMGPDSGGASPHFHRNIAETFIVLDGAVGLYDGQRWVTRGPGDVVYVPEGGIHGFRQEGEDPSTMLILFVPGPRREEYFLELVDVVTNDRTLSEEEWRELWARHDQYPAT</sequence>
<dbReference type="KEGG" id="euz:DVS28_a3294"/>
<feature type="domain" description="Cupin type-2" evidence="1">
    <location>
        <begin position="65"/>
        <end position="134"/>
    </location>
</feature>
<protein>
    <recommendedName>
        <fullName evidence="1">Cupin type-2 domain-containing protein</fullName>
    </recommendedName>
</protein>
<dbReference type="AlphaFoldDB" id="A0A346Y0H2"/>
<dbReference type="PANTHER" id="PTHR36440">
    <property type="entry name" value="PUTATIVE (AFU_ORTHOLOGUE AFUA_8G07350)-RELATED"/>
    <property type="match status" value="1"/>
</dbReference>